<organism evidence="4 5">
    <name type="scientific">Argiope bruennichi</name>
    <name type="common">Wasp spider</name>
    <name type="synonym">Aranea bruennichi</name>
    <dbReference type="NCBI Taxonomy" id="94029"/>
    <lineage>
        <taxon>Eukaryota</taxon>
        <taxon>Metazoa</taxon>
        <taxon>Ecdysozoa</taxon>
        <taxon>Arthropoda</taxon>
        <taxon>Chelicerata</taxon>
        <taxon>Arachnida</taxon>
        <taxon>Araneae</taxon>
        <taxon>Araneomorphae</taxon>
        <taxon>Entelegynae</taxon>
        <taxon>Araneoidea</taxon>
        <taxon>Araneidae</taxon>
        <taxon>Argiope</taxon>
    </lineage>
</organism>
<keyword evidence="2" id="KW-1133">Transmembrane helix</keyword>
<feature type="region of interest" description="Disordered" evidence="1">
    <location>
        <begin position="66"/>
        <end position="106"/>
    </location>
</feature>
<feature type="transmembrane region" description="Helical" evidence="2">
    <location>
        <begin position="47"/>
        <end position="66"/>
    </location>
</feature>
<proteinExistence type="predicted"/>
<evidence type="ECO:0000256" key="1">
    <source>
        <dbReference type="SAM" id="MobiDB-lite"/>
    </source>
</evidence>
<evidence type="ECO:0000256" key="2">
    <source>
        <dbReference type="SAM" id="Phobius"/>
    </source>
</evidence>
<reference evidence="4" key="1">
    <citation type="journal article" date="2020" name="bioRxiv">
        <title>Chromosome-level reference genome of the European wasp spider Argiope bruennichi: a resource for studies on range expansion and evolutionary adaptation.</title>
        <authorList>
            <person name="Sheffer M.M."/>
            <person name="Hoppe A."/>
            <person name="Krehenwinkel H."/>
            <person name="Uhl G."/>
            <person name="Kuss A.W."/>
            <person name="Jensen L."/>
            <person name="Jensen C."/>
            <person name="Gillespie R.G."/>
            <person name="Hoff K.J."/>
            <person name="Prost S."/>
        </authorList>
    </citation>
    <scope>NUCLEOTIDE SEQUENCE</scope>
</reference>
<gene>
    <name evidence="4" type="ORF">HNY73_013907</name>
</gene>
<keyword evidence="3" id="KW-0732">Signal</keyword>
<keyword evidence="2" id="KW-0472">Membrane</keyword>
<sequence length="139" mass="15085">MYATQVLATFALASLFLVALTAADETSTTAAPDVNPGLVKVMDLTKVRIIFVTAFLFLMTTSAGTLSEESARAARDPKSPLLSDDYSTDSKRPFLEKRARAPTDAKGPLLSDDYSIQTVIQDAINNMIDVVVDFISRHL</sequence>
<feature type="signal peptide" evidence="3">
    <location>
        <begin position="1"/>
        <end position="23"/>
    </location>
</feature>
<feature type="compositionally biased region" description="Basic and acidic residues" evidence="1">
    <location>
        <begin position="69"/>
        <end position="78"/>
    </location>
</feature>
<keyword evidence="2" id="KW-0812">Transmembrane</keyword>
<dbReference type="Proteomes" id="UP000807504">
    <property type="component" value="Unassembled WGS sequence"/>
</dbReference>
<protein>
    <recommendedName>
        <fullName evidence="6">RxLR effector protein</fullName>
    </recommendedName>
</protein>
<evidence type="ECO:0000256" key="3">
    <source>
        <dbReference type="SAM" id="SignalP"/>
    </source>
</evidence>
<comment type="caution">
    <text evidence="4">The sequence shown here is derived from an EMBL/GenBank/DDBJ whole genome shotgun (WGS) entry which is preliminary data.</text>
</comment>
<reference evidence="4" key="2">
    <citation type="submission" date="2020-06" db="EMBL/GenBank/DDBJ databases">
        <authorList>
            <person name="Sheffer M."/>
        </authorList>
    </citation>
    <scope>NUCLEOTIDE SEQUENCE</scope>
</reference>
<dbReference type="EMBL" id="JABXBU010002072">
    <property type="protein sequence ID" value="KAF8776976.1"/>
    <property type="molecule type" value="Genomic_DNA"/>
</dbReference>
<feature type="chain" id="PRO_5035897644" description="RxLR effector protein" evidence="3">
    <location>
        <begin position="24"/>
        <end position="139"/>
    </location>
</feature>
<keyword evidence="5" id="KW-1185">Reference proteome</keyword>
<evidence type="ECO:0008006" key="6">
    <source>
        <dbReference type="Google" id="ProtNLM"/>
    </source>
</evidence>
<feature type="compositionally biased region" description="Basic and acidic residues" evidence="1">
    <location>
        <begin position="88"/>
        <end position="103"/>
    </location>
</feature>
<accession>A0A8T0ER97</accession>
<evidence type="ECO:0000313" key="5">
    <source>
        <dbReference type="Proteomes" id="UP000807504"/>
    </source>
</evidence>
<evidence type="ECO:0000313" key="4">
    <source>
        <dbReference type="EMBL" id="KAF8776976.1"/>
    </source>
</evidence>
<dbReference type="AlphaFoldDB" id="A0A8T0ER97"/>
<name>A0A8T0ER97_ARGBR</name>